<dbReference type="GO" id="GO:0006355">
    <property type="term" value="P:regulation of DNA-templated transcription"/>
    <property type="evidence" value="ECO:0007669"/>
    <property type="project" value="InterPro"/>
</dbReference>
<organism evidence="5 6">
    <name type="scientific">Phytohabitans rumicis</name>
    <dbReference type="NCBI Taxonomy" id="1076125"/>
    <lineage>
        <taxon>Bacteria</taxon>
        <taxon>Bacillati</taxon>
        <taxon>Actinomycetota</taxon>
        <taxon>Actinomycetes</taxon>
        <taxon>Micromonosporales</taxon>
        <taxon>Micromonosporaceae</taxon>
    </lineage>
</organism>
<dbReference type="CDD" id="cd06170">
    <property type="entry name" value="LuxR_C_like"/>
    <property type="match status" value="1"/>
</dbReference>
<dbReference type="EMBL" id="BLPG01000001">
    <property type="protein sequence ID" value="GFJ87675.1"/>
    <property type="molecule type" value="Genomic_DNA"/>
</dbReference>
<gene>
    <name evidence="5" type="ORF">Prum_013170</name>
</gene>
<dbReference type="GO" id="GO:0003677">
    <property type="term" value="F:DNA binding"/>
    <property type="evidence" value="ECO:0007669"/>
    <property type="project" value="UniProtKB-KW"/>
</dbReference>
<protein>
    <recommendedName>
        <fullName evidence="4">HTH luxR-type domain-containing protein</fullName>
    </recommendedName>
</protein>
<dbReference type="PRINTS" id="PR00038">
    <property type="entry name" value="HTHLUXR"/>
</dbReference>
<keyword evidence="3" id="KW-0804">Transcription</keyword>
<keyword evidence="1" id="KW-0805">Transcription regulation</keyword>
<dbReference type="InterPro" id="IPR000792">
    <property type="entry name" value="Tscrpt_reg_LuxR_C"/>
</dbReference>
<dbReference type="PROSITE" id="PS00622">
    <property type="entry name" value="HTH_LUXR_1"/>
    <property type="match status" value="1"/>
</dbReference>
<comment type="caution">
    <text evidence="5">The sequence shown here is derived from an EMBL/GenBank/DDBJ whole genome shotgun (WGS) entry which is preliminary data.</text>
</comment>
<evidence type="ECO:0000313" key="6">
    <source>
        <dbReference type="Proteomes" id="UP000482960"/>
    </source>
</evidence>
<dbReference type="Proteomes" id="UP000482960">
    <property type="component" value="Unassembled WGS sequence"/>
</dbReference>
<evidence type="ECO:0000259" key="4">
    <source>
        <dbReference type="PROSITE" id="PS50043"/>
    </source>
</evidence>
<evidence type="ECO:0000256" key="3">
    <source>
        <dbReference type="ARBA" id="ARBA00023163"/>
    </source>
</evidence>
<name>A0A6V8L4V0_9ACTN</name>
<accession>A0A6V8L4V0</accession>
<dbReference type="Gene3D" id="1.10.10.10">
    <property type="entry name" value="Winged helix-like DNA-binding domain superfamily/Winged helix DNA-binding domain"/>
    <property type="match status" value="1"/>
</dbReference>
<keyword evidence="2" id="KW-0238">DNA-binding</keyword>
<dbReference type="Pfam" id="PF00196">
    <property type="entry name" value="GerE"/>
    <property type="match status" value="1"/>
</dbReference>
<dbReference type="InterPro" id="IPR016032">
    <property type="entry name" value="Sig_transdc_resp-reg_C-effctor"/>
</dbReference>
<reference evidence="5 6" key="1">
    <citation type="submission" date="2020-03" db="EMBL/GenBank/DDBJ databases">
        <title>Whole genome shotgun sequence of Phytohabitans rumicis NBRC 108638.</title>
        <authorList>
            <person name="Komaki H."/>
            <person name="Tamura T."/>
        </authorList>
    </citation>
    <scope>NUCLEOTIDE SEQUENCE [LARGE SCALE GENOMIC DNA]</scope>
    <source>
        <strain evidence="5 6">NBRC 108638</strain>
    </source>
</reference>
<evidence type="ECO:0000256" key="2">
    <source>
        <dbReference type="ARBA" id="ARBA00023125"/>
    </source>
</evidence>
<keyword evidence="6" id="KW-1185">Reference proteome</keyword>
<evidence type="ECO:0000256" key="1">
    <source>
        <dbReference type="ARBA" id="ARBA00023015"/>
    </source>
</evidence>
<proteinExistence type="predicted"/>
<dbReference type="SMART" id="SM00421">
    <property type="entry name" value="HTH_LUXR"/>
    <property type="match status" value="1"/>
</dbReference>
<evidence type="ECO:0000313" key="5">
    <source>
        <dbReference type="EMBL" id="GFJ87675.1"/>
    </source>
</evidence>
<feature type="domain" description="HTH luxR-type" evidence="4">
    <location>
        <begin position="1"/>
        <end position="52"/>
    </location>
</feature>
<dbReference type="PANTHER" id="PTHR44688">
    <property type="entry name" value="DNA-BINDING TRANSCRIPTIONAL ACTIVATOR DEVR_DOSR"/>
    <property type="match status" value="1"/>
</dbReference>
<dbReference type="InterPro" id="IPR036388">
    <property type="entry name" value="WH-like_DNA-bd_sf"/>
</dbReference>
<dbReference type="PROSITE" id="PS50043">
    <property type="entry name" value="HTH_LUXR_2"/>
    <property type="match status" value="1"/>
</dbReference>
<dbReference type="SUPFAM" id="SSF46894">
    <property type="entry name" value="C-terminal effector domain of the bipartite response regulators"/>
    <property type="match status" value="1"/>
</dbReference>
<dbReference type="AlphaFoldDB" id="A0A6V8L4V0"/>
<sequence length="64" mass="6833">MVALVATGMSNAEIADHLTLSPLTVKTHVNHAMTKLDARDRAQLVVIAYQAGIRGPEASGNSRY</sequence>
<dbReference type="PANTHER" id="PTHR44688:SF16">
    <property type="entry name" value="DNA-BINDING TRANSCRIPTIONAL ACTIVATOR DEVR_DOSR"/>
    <property type="match status" value="1"/>
</dbReference>
<reference evidence="5 6" key="2">
    <citation type="submission" date="2020-03" db="EMBL/GenBank/DDBJ databases">
        <authorList>
            <person name="Ichikawa N."/>
            <person name="Kimura A."/>
            <person name="Kitahashi Y."/>
            <person name="Uohara A."/>
        </authorList>
    </citation>
    <scope>NUCLEOTIDE SEQUENCE [LARGE SCALE GENOMIC DNA]</scope>
    <source>
        <strain evidence="5 6">NBRC 108638</strain>
    </source>
</reference>